<keyword evidence="3" id="KW-1185">Reference proteome</keyword>
<keyword evidence="1" id="KW-1133">Transmembrane helix</keyword>
<dbReference type="Proteomes" id="UP001233999">
    <property type="component" value="Unassembled WGS sequence"/>
</dbReference>
<organism evidence="2 3">
    <name type="scientific">Diploptera punctata</name>
    <name type="common">Pacific beetle cockroach</name>
    <dbReference type="NCBI Taxonomy" id="6984"/>
    <lineage>
        <taxon>Eukaryota</taxon>
        <taxon>Metazoa</taxon>
        <taxon>Ecdysozoa</taxon>
        <taxon>Arthropoda</taxon>
        <taxon>Hexapoda</taxon>
        <taxon>Insecta</taxon>
        <taxon>Pterygota</taxon>
        <taxon>Neoptera</taxon>
        <taxon>Polyneoptera</taxon>
        <taxon>Dictyoptera</taxon>
        <taxon>Blattodea</taxon>
        <taxon>Blaberoidea</taxon>
        <taxon>Blaberidae</taxon>
        <taxon>Diplopterinae</taxon>
        <taxon>Diploptera</taxon>
    </lineage>
</organism>
<evidence type="ECO:0000256" key="1">
    <source>
        <dbReference type="SAM" id="Phobius"/>
    </source>
</evidence>
<feature type="non-terminal residue" evidence="2">
    <location>
        <position position="1"/>
    </location>
</feature>
<gene>
    <name evidence="2" type="ORF">L9F63_015010</name>
</gene>
<reference evidence="2" key="2">
    <citation type="submission" date="2023-05" db="EMBL/GenBank/DDBJ databases">
        <authorList>
            <person name="Fouks B."/>
        </authorList>
    </citation>
    <scope>NUCLEOTIDE SEQUENCE</scope>
    <source>
        <strain evidence="2">Stay&amp;Tobe</strain>
        <tissue evidence="2">Testes</tissue>
    </source>
</reference>
<proteinExistence type="predicted"/>
<accession>A0AAD8EKC6</accession>
<reference evidence="2" key="1">
    <citation type="journal article" date="2023" name="IScience">
        <title>Live-bearing cockroach genome reveals convergent evolutionary mechanisms linked to viviparity in insects and beyond.</title>
        <authorList>
            <person name="Fouks B."/>
            <person name="Harrison M.C."/>
            <person name="Mikhailova A.A."/>
            <person name="Marchal E."/>
            <person name="English S."/>
            <person name="Carruthers M."/>
            <person name="Jennings E.C."/>
            <person name="Chiamaka E.L."/>
            <person name="Frigard R.A."/>
            <person name="Pippel M."/>
            <person name="Attardo G.M."/>
            <person name="Benoit J.B."/>
            <person name="Bornberg-Bauer E."/>
            <person name="Tobe S.S."/>
        </authorList>
    </citation>
    <scope>NUCLEOTIDE SEQUENCE</scope>
    <source>
        <strain evidence="2">Stay&amp;Tobe</strain>
    </source>
</reference>
<sequence length="157" mass="18640">MAKVIENDLKEKKTELLIENLIILYIVFLFIYVFFRLNSIFPVYFTSLKMIFLVMYLCDGAIYTIKFETLIHIVHVLHFVTSLKINFVQLDHAFFHVLIVNGKLCVRFSRVCIRCFFLIKDVSDKADNLPNIYTDFFGRAYPRRKRVASLELKWEIA</sequence>
<evidence type="ECO:0000313" key="3">
    <source>
        <dbReference type="Proteomes" id="UP001233999"/>
    </source>
</evidence>
<name>A0AAD8EKC6_DIPPU</name>
<protein>
    <submittedName>
        <fullName evidence="2">Uncharacterized protein</fullName>
    </submittedName>
</protein>
<keyword evidence="1" id="KW-0472">Membrane</keyword>
<evidence type="ECO:0000313" key="2">
    <source>
        <dbReference type="EMBL" id="KAJ9593443.1"/>
    </source>
</evidence>
<keyword evidence="1" id="KW-0812">Transmembrane</keyword>
<feature type="transmembrane region" description="Helical" evidence="1">
    <location>
        <begin position="16"/>
        <end position="35"/>
    </location>
</feature>
<dbReference type="AlphaFoldDB" id="A0AAD8EKC6"/>
<comment type="caution">
    <text evidence="2">The sequence shown here is derived from an EMBL/GenBank/DDBJ whole genome shotgun (WGS) entry which is preliminary data.</text>
</comment>
<dbReference type="EMBL" id="JASPKZ010003440">
    <property type="protein sequence ID" value="KAJ9593443.1"/>
    <property type="molecule type" value="Genomic_DNA"/>
</dbReference>